<feature type="non-terminal residue" evidence="1">
    <location>
        <position position="1"/>
    </location>
</feature>
<dbReference type="EMBL" id="GDHC01017741">
    <property type="protein sequence ID" value="JAQ00888.1"/>
    <property type="molecule type" value="Transcribed_RNA"/>
</dbReference>
<proteinExistence type="predicted"/>
<evidence type="ECO:0000313" key="1">
    <source>
        <dbReference type="EMBL" id="JAQ00888.1"/>
    </source>
</evidence>
<reference evidence="1" key="1">
    <citation type="journal article" date="2016" name="Gigascience">
        <title>De novo construction of an expanded transcriptome assembly for the western tarnished plant bug, Lygus hesperus.</title>
        <authorList>
            <person name="Tassone E.E."/>
            <person name="Geib S.M."/>
            <person name="Hall B."/>
            <person name="Fabrick J.A."/>
            <person name="Brent C.S."/>
            <person name="Hull J.J."/>
        </authorList>
    </citation>
    <scope>NUCLEOTIDE SEQUENCE</scope>
</reference>
<dbReference type="AlphaFoldDB" id="A0A146KXD0"/>
<organism evidence="1">
    <name type="scientific">Lygus hesperus</name>
    <name type="common">Western plant bug</name>
    <dbReference type="NCBI Taxonomy" id="30085"/>
    <lineage>
        <taxon>Eukaryota</taxon>
        <taxon>Metazoa</taxon>
        <taxon>Ecdysozoa</taxon>
        <taxon>Arthropoda</taxon>
        <taxon>Hexapoda</taxon>
        <taxon>Insecta</taxon>
        <taxon>Pterygota</taxon>
        <taxon>Neoptera</taxon>
        <taxon>Paraneoptera</taxon>
        <taxon>Hemiptera</taxon>
        <taxon>Heteroptera</taxon>
        <taxon>Panheteroptera</taxon>
        <taxon>Cimicomorpha</taxon>
        <taxon>Miridae</taxon>
        <taxon>Mirini</taxon>
        <taxon>Lygus</taxon>
    </lineage>
</organism>
<protein>
    <submittedName>
        <fullName evidence="1">Uncharacterized protein</fullName>
    </submittedName>
</protein>
<sequence>QQQQQQSHDTESDNRSVTRLLSRRCPCVFHSTVTEDSTYAGFDNEVTFCGFYAIGYDPFQARPPYFGTYNHLAYSNLNETELLQMTRLGCDEQMPRLSNLDYDYDSGDD</sequence>
<accession>A0A146KXD0</accession>
<gene>
    <name evidence="1" type="ORF">g.97740</name>
</gene>
<name>A0A146KXD0_LYGHE</name>